<reference evidence="2" key="1">
    <citation type="submission" date="2023-07" db="EMBL/GenBank/DDBJ databases">
        <title>Genome sequencing of Purple Non-Sulfur Bacteria from various extreme environments.</title>
        <authorList>
            <person name="Mayer M."/>
        </authorList>
    </citation>
    <scope>NUCLEOTIDE SEQUENCE [LARGE SCALE GENOMIC DNA]</scope>
    <source>
        <strain evidence="2">DSM 17935</strain>
    </source>
</reference>
<proteinExistence type="predicted"/>
<dbReference type="EMBL" id="JAOQNS010000005">
    <property type="protein sequence ID" value="MCW2307645.1"/>
    <property type="molecule type" value="Genomic_DNA"/>
</dbReference>
<dbReference type="PANTHER" id="PTHR34309">
    <property type="entry name" value="SLR1406 PROTEIN"/>
    <property type="match status" value="1"/>
</dbReference>
<dbReference type="Proteomes" id="UP001209755">
    <property type="component" value="Unassembled WGS sequence"/>
</dbReference>
<dbReference type="InterPro" id="IPR005624">
    <property type="entry name" value="PduO/GlcC-like"/>
</dbReference>
<dbReference type="SUPFAM" id="SSF143744">
    <property type="entry name" value="GlcG-like"/>
    <property type="match status" value="1"/>
</dbReference>
<accession>A0ABT3HB80</accession>
<protein>
    <submittedName>
        <fullName evidence="1">Uncharacterized protein GlcG (DUF336 family)</fullName>
    </submittedName>
</protein>
<dbReference type="RefSeq" id="WP_264601293.1">
    <property type="nucleotide sequence ID" value="NZ_JAOQNS010000005.1"/>
</dbReference>
<dbReference type="Pfam" id="PF03928">
    <property type="entry name" value="HbpS-like"/>
    <property type="match status" value="1"/>
</dbReference>
<evidence type="ECO:0000313" key="2">
    <source>
        <dbReference type="Proteomes" id="UP001209755"/>
    </source>
</evidence>
<sequence>MVATAHDALIERLLAAERPGTASASLTLADAECLAESAEAKARQMALAVVVAVADAEGQQILFHRMDGSLPASIALATDKAWTAAALRMGTDDLGRLAQPGQMLFGIEATHGGRIVIFGGGLPCRRNGTVIGAIGISGGTADEDVVIARHAVNAFSNISGHDPAKGAEK</sequence>
<dbReference type="InterPro" id="IPR052517">
    <property type="entry name" value="GlcG_carb_metab_protein"/>
</dbReference>
<name>A0ABT3HB80_9HYPH</name>
<organism evidence="1 2">
    <name type="scientific">Rhodobium gokarnense</name>
    <dbReference type="NCBI Taxonomy" id="364296"/>
    <lineage>
        <taxon>Bacteria</taxon>
        <taxon>Pseudomonadati</taxon>
        <taxon>Pseudomonadota</taxon>
        <taxon>Alphaproteobacteria</taxon>
        <taxon>Hyphomicrobiales</taxon>
        <taxon>Rhodobiaceae</taxon>
        <taxon>Rhodobium</taxon>
    </lineage>
</organism>
<gene>
    <name evidence="1" type="ORF">M2319_001982</name>
</gene>
<dbReference type="Gene3D" id="3.30.450.150">
    <property type="entry name" value="Haem-degrading domain"/>
    <property type="match status" value="1"/>
</dbReference>
<dbReference type="InterPro" id="IPR038084">
    <property type="entry name" value="PduO/GlcC-like_sf"/>
</dbReference>
<evidence type="ECO:0000313" key="1">
    <source>
        <dbReference type="EMBL" id="MCW2307645.1"/>
    </source>
</evidence>
<keyword evidence="2" id="KW-1185">Reference proteome</keyword>
<comment type="caution">
    <text evidence="1">The sequence shown here is derived from an EMBL/GenBank/DDBJ whole genome shotgun (WGS) entry which is preliminary data.</text>
</comment>
<dbReference type="PANTHER" id="PTHR34309:SF10">
    <property type="entry name" value="SLR1406 PROTEIN"/>
    <property type="match status" value="1"/>
</dbReference>